<dbReference type="Pfam" id="PF06507">
    <property type="entry name" value="ARF_AD"/>
    <property type="match status" value="1"/>
</dbReference>
<dbReference type="Proteomes" id="UP001237642">
    <property type="component" value="Unassembled WGS sequence"/>
</dbReference>
<dbReference type="GO" id="GO:0006355">
    <property type="term" value="P:regulation of DNA-templated transcription"/>
    <property type="evidence" value="ECO:0007669"/>
    <property type="project" value="InterPro"/>
</dbReference>
<comment type="subcellular location">
    <subcellularLocation>
        <location evidence="1">Nucleus</location>
    </subcellularLocation>
</comment>
<evidence type="ECO:0000256" key="4">
    <source>
        <dbReference type="ARBA" id="ARBA00023125"/>
    </source>
</evidence>
<evidence type="ECO:0000256" key="5">
    <source>
        <dbReference type="ARBA" id="ARBA00023163"/>
    </source>
</evidence>
<dbReference type="AlphaFoldDB" id="A0AAD8HCU5"/>
<organism evidence="9 10">
    <name type="scientific">Heracleum sosnowskyi</name>
    <dbReference type="NCBI Taxonomy" id="360622"/>
    <lineage>
        <taxon>Eukaryota</taxon>
        <taxon>Viridiplantae</taxon>
        <taxon>Streptophyta</taxon>
        <taxon>Embryophyta</taxon>
        <taxon>Tracheophyta</taxon>
        <taxon>Spermatophyta</taxon>
        <taxon>Magnoliopsida</taxon>
        <taxon>eudicotyledons</taxon>
        <taxon>Gunneridae</taxon>
        <taxon>Pentapetalae</taxon>
        <taxon>asterids</taxon>
        <taxon>campanulids</taxon>
        <taxon>Apiales</taxon>
        <taxon>Apiaceae</taxon>
        <taxon>Apioideae</taxon>
        <taxon>apioid superclade</taxon>
        <taxon>Tordylieae</taxon>
        <taxon>Tordyliinae</taxon>
        <taxon>Heracleum</taxon>
    </lineage>
</organism>
<comment type="caution">
    <text evidence="9">The sequence shown here is derived from an EMBL/GenBank/DDBJ whole genome shotgun (WGS) entry which is preliminary data.</text>
</comment>
<name>A0AAD8HCU5_9APIA</name>
<evidence type="ECO:0000256" key="1">
    <source>
        <dbReference type="ARBA" id="ARBA00004123"/>
    </source>
</evidence>
<evidence type="ECO:0000259" key="8">
    <source>
        <dbReference type="Pfam" id="PF06507"/>
    </source>
</evidence>
<keyword evidence="6" id="KW-0539">Nucleus</keyword>
<accession>A0AAD8HCU5</accession>
<dbReference type="GO" id="GO:0009734">
    <property type="term" value="P:auxin-activated signaling pathway"/>
    <property type="evidence" value="ECO:0007669"/>
    <property type="project" value="UniProtKB-KW"/>
</dbReference>
<keyword evidence="4" id="KW-0238">DNA-binding</keyword>
<evidence type="ECO:0000256" key="6">
    <source>
        <dbReference type="ARBA" id="ARBA00023242"/>
    </source>
</evidence>
<reference evidence="9" key="1">
    <citation type="submission" date="2023-02" db="EMBL/GenBank/DDBJ databases">
        <title>Genome of toxic invasive species Heracleum sosnowskyi carries increased number of genes despite the absence of recent whole-genome duplications.</title>
        <authorList>
            <person name="Schelkunov M."/>
            <person name="Shtratnikova V."/>
            <person name="Makarenko M."/>
            <person name="Klepikova A."/>
            <person name="Omelchenko D."/>
            <person name="Novikova G."/>
            <person name="Obukhova E."/>
            <person name="Bogdanov V."/>
            <person name="Penin A."/>
            <person name="Logacheva M."/>
        </authorList>
    </citation>
    <scope>NUCLEOTIDE SEQUENCE</scope>
    <source>
        <strain evidence="9">Hsosn_3</strain>
        <tissue evidence="9">Leaf</tissue>
    </source>
</reference>
<keyword evidence="3" id="KW-0805">Transcription regulation</keyword>
<dbReference type="InterPro" id="IPR044835">
    <property type="entry name" value="ARF_plant"/>
</dbReference>
<keyword evidence="10" id="KW-1185">Reference proteome</keyword>
<evidence type="ECO:0000256" key="7">
    <source>
        <dbReference type="ARBA" id="ARBA00023294"/>
    </source>
</evidence>
<dbReference type="GO" id="GO:0005634">
    <property type="term" value="C:nucleus"/>
    <property type="evidence" value="ECO:0007669"/>
    <property type="project" value="UniProtKB-SubCell"/>
</dbReference>
<dbReference type="Gene3D" id="2.30.30.1040">
    <property type="match status" value="1"/>
</dbReference>
<dbReference type="InterPro" id="IPR010525">
    <property type="entry name" value="ARF_dom"/>
</dbReference>
<dbReference type="EMBL" id="JAUIZM010000009">
    <property type="protein sequence ID" value="KAK1364223.1"/>
    <property type="molecule type" value="Genomic_DNA"/>
</dbReference>
<dbReference type="PANTHER" id="PTHR31384">
    <property type="entry name" value="AUXIN RESPONSE FACTOR 4-RELATED"/>
    <property type="match status" value="1"/>
</dbReference>
<gene>
    <name evidence="9" type="ORF">POM88_039784</name>
</gene>
<dbReference type="FunFam" id="2.30.30.1040:FF:000001">
    <property type="entry name" value="Auxin response factor"/>
    <property type="match status" value="1"/>
</dbReference>
<protein>
    <recommendedName>
        <fullName evidence="8">Auxin response factor domain-containing protein</fullName>
    </recommendedName>
</protein>
<evidence type="ECO:0000313" key="9">
    <source>
        <dbReference type="EMBL" id="KAK1364223.1"/>
    </source>
</evidence>
<proteinExistence type="inferred from homology"/>
<evidence type="ECO:0000313" key="10">
    <source>
        <dbReference type="Proteomes" id="UP001237642"/>
    </source>
</evidence>
<evidence type="ECO:0000256" key="2">
    <source>
        <dbReference type="ARBA" id="ARBA00007853"/>
    </source>
</evidence>
<sequence length="266" mass="30503">MGLSGDLSTFFRGQPRRHLLITGWSTFPEYALGTASHAITTRTLFIVYYKPRTSQFIVRLNKYLEVVAHGFSIGKRFNMKFEGEDSPMRMFGGTIIRVGNLSPQWTDSKWRSLKIQWDEPASIYRPERVLTWNIEPFIAFNSLDVPLAMKIKRPRPVDIQLSEQSSLGGTTEFEYSERWNGTMNPFRESAEDKICVTTPSLVPSIILMSRQGHTVVLYRTMWNRDLLAIDICDITQTSQQNEVDVGNKSHVLHSTAEHPSKTTRIE</sequence>
<reference evidence="9" key="2">
    <citation type="submission" date="2023-05" db="EMBL/GenBank/DDBJ databases">
        <authorList>
            <person name="Schelkunov M.I."/>
        </authorList>
    </citation>
    <scope>NUCLEOTIDE SEQUENCE</scope>
    <source>
        <strain evidence="9">Hsosn_3</strain>
        <tissue evidence="9">Leaf</tissue>
    </source>
</reference>
<dbReference type="GO" id="GO:0003677">
    <property type="term" value="F:DNA binding"/>
    <property type="evidence" value="ECO:0007669"/>
    <property type="project" value="UniProtKB-KW"/>
</dbReference>
<comment type="similarity">
    <text evidence="2">Belongs to the ARF family.</text>
</comment>
<feature type="domain" description="Auxin response factor" evidence="8">
    <location>
        <begin position="56"/>
        <end position="137"/>
    </location>
</feature>
<dbReference type="PANTHER" id="PTHR31384:SF1">
    <property type="entry name" value="AUXIN RESPONSE FACTOR 9"/>
    <property type="match status" value="1"/>
</dbReference>
<keyword evidence="5" id="KW-0804">Transcription</keyword>
<keyword evidence="7" id="KW-0927">Auxin signaling pathway</keyword>
<evidence type="ECO:0000256" key="3">
    <source>
        <dbReference type="ARBA" id="ARBA00023015"/>
    </source>
</evidence>